<comment type="caution">
    <text evidence="1">The sequence shown here is derived from an EMBL/GenBank/DDBJ whole genome shotgun (WGS) entry which is preliminary data.</text>
</comment>
<organism evidence="1 2">
    <name type="scientific">Bradyrhizobium diversitatis</name>
    <dbReference type="NCBI Taxonomy" id="2755406"/>
    <lineage>
        <taxon>Bacteria</taxon>
        <taxon>Pseudomonadati</taxon>
        <taxon>Pseudomonadota</taxon>
        <taxon>Alphaproteobacteria</taxon>
        <taxon>Hyphomicrobiales</taxon>
        <taxon>Nitrobacteraceae</taxon>
        <taxon>Bradyrhizobium</taxon>
    </lineage>
</organism>
<keyword evidence="2" id="KW-1185">Reference proteome</keyword>
<gene>
    <name evidence="1" type="ORF">H1B27_29160</name>
</gene>
<name>A0ABS0PAX4_9BRAD</name>
<reference evidence="1 2" key="1">
    <citation type="submission" date="2020-07" db="EMBL/GenBank/DDBJ databases">
        <title>Bradyrhizobium diversity isolated from nodules of indigenous legumes of Western Australia.</title>
        <authorList>
            <person name="Klepa M.S."/>
        </authorList>
    </citation>
    <scope>NUCLEOTIDE SEQUENCE [LARGE SCALE GENOMIC DNA]</scope>
    <source>
        <strain evidence="1 2">CNPSo 4019</strain>
    </source>
</reference>
<evidence type="ECO:0000313" key="1">
    <source>
        <dbReference type="EMBL" id="MBH5390323.1"/>
    </source>
</evidence>
<proteinExistence type="predicted"/>
<dbReference type="Proteomes" id="UP001194539">
    <property type="component" value="Unassembled WGS sequence"/>
</dbReference>
<protein>
    <submittedName>
        <fullName evidence="1">Uncharacterized protein</fullName>
    </submittedName>
</protein>
<dbReference type="RefSeq" id="WP_197488745.1">
    <property type="nucleotide sequence ID" value="NZ_JACEGD010000031.1"/>
</dbReference>
<evidence type="ECO:0000313" key="2">
    <source>
        <dbReference type="Proteomes" id="UP001194539"/>
    </source>
</evidence>
<dbReference type="EMBL" id="JACEGD010000031">
    <property type="protein sequence ID" value="MBH5390323.1"/>
    <property type="molecule type" value="Genomic_DNA"/>
</dbReference>
<accession>A0ABS0PAX4</accession>
<sequence length="119" mass="13274">MASTAHVTSMIRMRKPIGFLGQLTNIDTNLRTEITWLFLPQALAMPFDSSVVSVYLSFQCECLHATVAFRELEAMAAFFTARWKGCATCAAARMMLPSGAFGIPRYPRWIPDDRPLGVL</sequence>